<dbReference type="Proteomes" id="UP000799118">
    <property type="component" value="Unassembled WGS sequence"/>
</dbReference>
<evidence type="ECO:0000313" key="1">
    <source>
        <dbReference type="EMBL" id="KAE9384779.1"/>
    </source>
</evidence>
<evidence type="ECO:0000313" key="2">
    <source>
        <dbReference type="Proteomes" id="UP000799118"/>
    </source>
</evidence>
<sequence length="206" mass="23028">WKAVDQEIFILALLFNPYIWNKVFNKTKLSHTDLWHITCCTFLWFTGVNPCPSLANLEFLQAFDDYILNHGSFSDATIFQGCIVDLLALWCCQGATNVNGCGGLMGIALCILQMVGNLASTECIFSVFGLTHSSMCNWLAPDTVHDLTIVRMDCHHEHKAAGVVYTCRKCRFGDLEPEAEPTGMYHEFLTSLQPCSISNQALHTIL</sequence>
<protein>
    <submittedName>
        <fullName evidence="1">Uncharacterized protein</fullName>
    </submittedName>
</protein>
<organism evidence="1 2">
    <name type="scientific">Gymnopus androsaceus JB14</name>
    <dbReference type="NCBI Taxonomy" id="1447944"/>
    <lineage>
        <taxon>Eukaryota</taxon>
        <taxon>Fungi</taxon>
        <taxon>Dikarya</taxon>
        <taxon>Basidiomycota</taxon>
        <taxon>Agaricomycotina</taxon>
        <taxon>Agaricomycetes</taxon>
        <taxon>Agaricomycetidae</taxon>
        <taxon>Agaricales</taxon>
        <taxon>Marasmiineae</taxon>
        <taxon>Omphalotaceae</taxon>
        <taxon>Gymnopus</taxon>
    </lineage>
</organism>
<dbReference type="OrthoDB" id="3270520at2759"/>
<proteinExistence type="predicted"/>
<accession>A0A6A4GGM9</accession>
<name>A0A6A4GGM9_9AGAR</name>
<dbReference type="AlphaFoldDB" id="A0A6A4GGM9"/>
<keyword evidence="2" id="KW-1185">Reference proteome</keyword>
<dbReference type="EMBL" id="ML770083">
    <property type="protein sequence ID" value="KAE9384779.1"/>
    <property type="molecule type" value="Genomic_DNA"/>
</dbReference>
<feature type="non-terminal residue" evidence="1">
    <location>
        <position position="1"/>
    </location>
</feature>
<reference evidence="1" key="1">
    <citation type="journal article" date="2019" name="Environ. Microbiol.">
        <title>Fungal ecological strategies reflected in gene transcription - a case study of two litter decomposers.</title>
        <authorList>
            <person name="Barbi F."/>
            <person name="Kohler A."/>
            <person name="Barry K."/>
            <person name="Baskaran P."/>
            <person name="Daum C."/>
            <person name="Fauchery L."/>
            <person name="Ihrmark K."/>
            <person name="Kuo A."/>
            <person name="LaButti K."/>
            <person name="Lipzen A."/>
            <person name="Morin E."/>
            <person name="Grigoriev I.V."/>
            <person name="Henrissat B."/>
            <person name="Lindahl B."/>
            <person name="Martin F."/>
        </authorList>
    </citation>
    <scope>NUCLEOTIDE SEQUENCE</scope>
    <source>
        <strain evidence="1">JB14</strain>
    </source>
</reference>
<gene>
    <name evidence="1" type="ORF">BT96DRAFT_841740</name>
</gene>